<dbReference type="GeneID" id="6220328"/>
<proteinExistence type="predicted"/>
<keyword evidence="2" id="KW-1185">Reference proteome</keyword>
<dbReference type="KEGG" id="ehi:EHI_018150"/>
<dbReference type="VEuPathDB" id="AmoebaDB:EHI_018150"/>
<organism evidence="1 2">
    <name type="scientific">Entamoeba histolytica (strain ATCC 30459 / HM-1:IMSS / ABRM)</name>
    <dbReference type="NCBI Taxonomy" id="294381"/>
    <lineage>
        <taxon>Eukaryota</taxon>
        <taxon>Amoebozoa</taxon>
        <taxon>Evosea</taxon>
        <taxon>Archamoebae</taxon>
        <taxon>Mastigamoebida</taxon>
        <taxon>Entamoebidae</taxon>
        <taxon>Entamoeba</taxon>
    </lineage>
</organism>
<dbReference type="InParanoid" id="B1N530"/>
<dbReference type="Proteomes" id="UP000001926">
    <property type="component" value="Partially assembled WGS sequence"/>
</dbReference>
<reference evidence="1" key="2">
    <citation type="submission" date="2007-03" db="EMBL/GenBank/DDBJ databases">
        <authorList>
            <person name="Lorenzi H."/>
            <person name="Amedeo P."/>
            <person name="Inman J."/>
            <person name="Schobel S."/>
            <person name="Caler E."/>
        </authorList>
    </citation>
    <scope>GENOME REANNOTATION</scope>
    <source>
        <strain evidence="1">HM-1:IMSS</strain>
    </source>
</reference>
<dbReference type="HOGENOM" id="CLU_083490_0_0_1"/>
<dbReference type="EMBL" id="DS571572">
    <property type="protein sequence ID" value="EDS88931.1"/>
    <property type="molecule type" value="Genomic_DNA"/>
</dbReference>
<protein>
    <submittedName>
        <fullName evidence="1">Uncharacterized protein</fullName>
    </submittedName>
</protein>
<evidence type="ECO:0000313" key="1">
    <source>
        <dbReference type="EMBL" id="EDS88931.1"/>
    </source>
</evidence>
<accession>B1N530</accession>
<dbReference type="AlphaFoldDB" id="B1N530"/>
<reference evidence="1" key="1">
    <citation type="journal article" date="2005" name="Nature">
        <title>The genome of the protist parasite Entamoeba histolytica.</title>
        <authorList>
            <person name="Loftus B."/>
            <person name="Anderson I."/>
            <person name="Davies R."/>
            <person name="Alsmark U.C."/>
            <person name="Samuelson J."/>
            <person name="Amedeo P."/>
            <person name="Roncaglia P."/>
            <person name="Berriman M."/>
            <person name="Hirt R.P."/>
            <person name="Mann B.J."/>
            <person name="Nozaki T."/>
            <person name="Suh B."/>
            <person name="Pop M."/>
            <person name="Duchene M."/>
            <person name="Ackers J."/>
            <person name="Tannich E."/>
            <person name="Leippe M."/>
            <person name="Hofer M."/>
            <person name="Bruchhaus I."/>
            <person name="Willhoeft U."/>
            <person name="Bhattacharya A."/>
            <person name="Chillingworth T."/>
            <person name="Churcher C."/>
            <person name="Hance Z."/>
            <person name="Harris B."/>
            <person name="Harris D."/>
            <person name="Jagels K."/>
            <person name="Moule S."/>
            <person name="Mungall K."/>
            <person name="Ormond D."/>
            <person name="Squares R."/>
            <person name="Whitehead S."/>
            <person name="Quail M.A."/>
            <person name="Rabbinowitsch E."/>
            <person name="Norbertczak H."/>
            <person name="Price C."/>
            <person name="Wang Z."/>
            <person name="Guillen N."/>
            <person name="Gilchrist C."/>
            <person name="Stroup S.E."/>
            <person name="Bhattacharya S."/>
            <person name="Lohia A."/>
            <person name="Foster P.G."/>
            <person name="Sicheritz-Ponten T."/>
            <person name="Weber C."/>
            <person name="Singh U."/>
            <person name="Mukherjee C."/>
            <person name="El-Sayed N.M."/>
            <person name="Petri W.A.Jr."/>
            <person name="Clark C.G."/>
            <person name="Embley T.M."/>
            <person name="Barrell B."/>
            <person name="Fraser C.M."/>
            <person name="Hall N."/>
        </authorList>
    </citation>
    <scope>NUCLEOTIDE SEQUENCE [LARGE SCALE GENOMIC DNA]</scope>
    <source>
        <strain evidence="1">HM-1:IMSS</strain>
    </source>
</reference>
<sequence>MEAIGSKYLNKNNILTTRYFNNNTFYLDTIKTTDGITTINVKNITTNEEIDEMKEKMKETNTYINDIRDDKTKIYFNSNRIDAGNSSTIDKLSDRDKYYSNGYMIFTTREYVSTVGVYILNYTDGTLTYKNAVDIVQSSPNQSFIYYIDSKTPFDVWNDEEIKKEMN</sequence>
<evidence type="ECO:0000313" key="2">
    <source>
        <dbReference type="Proteomes" id="UP000001926"/>
    </source>
</evidence>
<name>B1N530_ENTH1</name>
<dbReference type="RefSeq" id="XP_001914296.1">
    <property type="nucleotide sequence ID" value="XM_001914261.1"/>
</dbReference>
<gene>
    <name evidence="1" type="ORF">EHI_018150</name>
</gene>